<dbReference type="EMBL" id="QOIP01000005">
    <property type="protein sequence ID" value="RLU22238.1"/>
    <property type="molecule type" value="Genomic_DNA"/>
</dbReference>
<feature type="region of interest" description="Disordered" evidence="4">
    <location>
        <begin position="1083"/>
        <end position="1109"/>
    </location>
</feature>
<dbReference type="SMART" id="SM00214">
    <property type="entry name" value="VWC"/>
    <property type="match status" value="3"/>
</dbReference>
<evidence type="ECO:0000256" key="5">
    <source>
        <dbReference type="SAM" id="Phobius"/>
    </source>
</evidence>
<evidence type="ECO:0000313" key="7">
    <source>
        <dbReference type="EMBL" id="RLU22238.1"/>
    </source>
</evidence>
<feature type="domain" description="VWFC" evidence="6">
    <location>
        <begin position="245"/>
        <end position="307"/>
    </location>
</feature>
<evidence type="ECO:0000259" key="6">
    <source>
        <dbReference type="SMART" id="SM00214"/>
    </source>
</evidence>
<dbReference type="PANTHER" id="PTHR46698:SF3">
    <property type="entry name" value="TENECTIN ISOFORM 1-RELATED"/>
    <property type="match status" value="1"/>
</dbReference>
<comment type="caution">
    <text evidence="7">The sequence shown here is derived from an EMBL/GenBank/DDBJ whole genome shotgun (WGS) entry which is preliminary data.</text>
</comment>
<feature type="compositionally biased region" description="Basic and acidic residues" evidence="4">
    <location>
        <begin position="1007"/>
        <end position="1029"/>
    </location>
</feature>
<feature type="region of interest" description="Disordered" evidence="4">
    <location>
        <begin position="486"/>
        <end position="525"/>
    </location>
</feature>
<reference evidence="7" key="1">
    <citation type="journal article" date="2018" name="Genome Res.">
        <title>The genomic architecture and molecular evolution of ant odorant receptors.</title>
        <authorList>
            <person name="McKenzie S.K."/>
            <person name="Kronauer D.J.C."/>
        </authorList>
    </citation>
    <scope>NUCLEOTIDE SEQUENCE [LARGE SCALE GENOMIC DNA]</scope>
    <source>
        <strain evidence="7">Clonal line C1</strain>
    </source>
</reference>
<gene>
    <name evidence="7" type="ORF">DMN91_004516</name>
</gene>
<keyword evidence="3" id="KW-0732">Signal</keyword>
<evidence type="ECO:0000256" key="3">
    <source>
        <dbReference type="ARBA" id="ARBA00022729"/>
    </source>
</evidence>
<dbReference type="AlphaFoldDB" id="A0A3L8DR14"/>
<feature type="compositionally biased region" description="Low complexity" evidence="4">
    <location>
        <begin position="1093"/>
        <end position="1102"/>
    </location>
</feature>
<dbReference type="InterPro" id="IPR001007">
    <property type="entry name" value="VWF_dom"/>
</dbReference>
<keyword evidence="5" id="KW-1133">Transmembrane helix</keyword>
<feature type="transmembrane region" description="Helical" evidence="5">
    <location>
        <begin position="41"/>
        <end position="61"/>
    </location>
</feature>
<protein>
    <recommendedName>
        <fullName evidence="6">VWFC domain-containing protein</fullName>
    </recommendedName>
</protein>
<accession>A0A3L8DR14</accession>
<feature type="domain" description="VWFC" evidence="6">
    <location>
        <begin position="757"/>
        <end position="815"/>
    </location>
</feature>
<feature type="region of interest" description="Disordered" evidence="4">
    <location>
        <begin position="1002"/>
        <end position="1040"/>
    </location>
</feature>
<keyword evidence="5" id="KW-0812">Transmembrane</keyword>
<feature type="domain" description="VWFC" evidence="6">
    <location>
        <begin position="72"/>
        <end position="135"/>
    </location>
</feature>
<dbReference type="OrthoDB" id="364779at2759"/>
<dbReference type="Gene3D" id="2.10.70.10">
    <property type="entry name" value="Complement Module, domain 1"/>
    <property type="match status" value="1"/>
</dbReference>
<keyword evidence="5" id="KW-0472">Membrane</keyword>
<feature type="region of interest" description="Disordered" evidence="4">
    <location>
        <begin position="542"/>
        <end position="571"/>
    </location>
</feature>
<dbReference type="Proteomes" id="UP000279307">
    <property type="component" value="Chromosome 5"/>
</dbReference>
<reference evidence="7" key="2">
    <citation type="submission" date="2018-07" db="EMBL/GenBank/DDBJ databases">
        <authorList>
            <person name="Mckenzie S.K."/>
            <person name="Kronauer D.J.C."/>
        </authorList>
    </citation>
    <scope>NUCLEOTIDE SEQUENCE</scope>
    <source>
        <strain evidence="7">Clonal line C1</strain>
    </source>
</reference>
<evidence type="ECO:0000256" key="4">
    <source>
        <dbReference type="SAM" id="MobiDB-lite"/>
    </source>
</evidence>
<dbReference type="InterPro" id="IPR052424">
    <property type="entry name" value="Kielin_Chordin-BMP_Reg"/>
</dbReference>
<dbReference type="GO" id="GO:0005576">
    <property type="term" value="C:extracellular region"/>
    <property type="evidence" value="ECO:0007669"/>
    <property type="project" value="UniProtKB-SubCell"/>
</dbReference>
<evidence type="ECO:0000256" key="2">
    <source>
        <dbReference type="ARBA" id="ARBA00022525"/>
    </source>
</evidence>
<name>A0A3L8DR14_OOCBI</name>
<sequence>MLRNDAVEGLASATRSVPGPFSIGEQSSIGAGTKRMTLARVVRILVVLVLPLLLIVDGSWAQAYPREIKPGCRYEGRRYQEGTAVSTSEPCLRCRCTEGALRCRLRVCPRLPNALPPGCHVRSPAENVCCAELVCGEPRDVENMLRRASVQTNVEAEDEKRVHHSRTEGCLHDGIQYGSGSAMMGSRRCEYCYCISGARRCIRPKCLLPLPGCTPLYAPHSCCPIAYNCTHHHPSTMAPISGNGCRVGERTYVEGEMVRDIEWKAACDNCFCAMGAIRCVPLACAPPLQGCSPIVREGQCCPSTYNCSGSIEVKATQNYASYAFISKDYAKFRKETNYFPAIDQSTNLPVEGRGHRVVEEQVSTSRIDLEEDSSVAAYSTAWPSTMETDIMDNEILIGTMDYKSSLEVTTAAASTNELSSNTESTVAFESTLASTKDADSVADSCTTCSTSTFTDSTIVTTEDLASTDASTISSPEWTTVLSELTLDNGNDENEDTKRDENKNASENEDRNENGATETGAQTGEKADIIEKNKAATHPFAISTDAGDSLIPGEKSSENSTLTEGTETIGKRPVISPSSTILMPDDILVMNVTVKTNVSVGHIQGVTINPIRSIPPDVEAILNITHREKDEDYDYDYSQPTLPPSLSNVRIIPFVAADALVKDKDVSSPETRYPPGAVVASPELQPTDASGFYDIASQKNRFSPPVETEGGFVPREPPYFDVPYRPTDLNLEIGTGVTVVPEQITNPHRKNDDSSSKCHFENMEYGHGEILPRAALCIICMCYYGEVVCFSEKCSPLKIGCRRINSEEKCCGKIVCVEAGESPTVVLDRADATAPSQRQPTVSPDPFRDVIKTEPAPDLPSLIEDMIPYLIERGITTSRPTTSMATSVSKNSAQGLAGNQLQHSPNFDFVEQMLHIRPPFDYVGEMVDSSFVSNMKYGMNGEVPPEDTVSLTYDSKNQVPGKPEGPESSAGAFGYDGTELNHTIDDSENAFLRSNITEEQLAMGNLSKTDDPDRKSANKVDDRITKHDNHTQSNNSPNKGEKIVEDVEDDTIFSLDSVLELLFSSNTSSDVKLTEITKMPDVSSISGTREDQETLAASSTSTERLTEETDTVETSSKVLDNEIPMGTLLKLAGCNIYGRMYRVGRIITELSSLCQECRCTEIGVQCKQLEC</sequence>
<proteinExistence type="predicted"/>
<comment type="subcellular location">
    <subcellularLocation>
        <location evidence="1">Secreted</location>
    </subcellularLocation>
</comment>
<evidence type="ECO:0000256" key="1">
    <source>
        <dbReference type="ARBA" id="ARBA00004613"/>
    </source>
</evidence>
<feature type="compositionally biased region" description="Basic and acidic residues" evidence="4">
    <location>
        <begin position="495"/>
        <end position="512"/>
    </location>
</feature>
<keyword evidence="2" id="KW-0964">Secreted</keyword>
<feature type="region of interest" description="Disordered" evidence="4">
    <location>
        <begin position="830"/>
        <end position="853"/>
    </location>
</feature>
<dbReference type="SUPFAM" id="SSF57603">
    <property type="entry name" value="FnI-like domain"/>
    <property type="match status" value="4"/>
</dbReference>
<dbReference type="PANTHER" id="PTHR46698">
    <property type="entry name" value="CROSSVEINLESS 2"/>
    <property type="match status" value="1"/>
</dbReference>
<organism evidence="7">
    <name type="scientific">Ooceraea biroi</name>
    <name type="common">Clonal raider ant</name>
    <name type="synonym">Cerapachys biroi</name>
    <dbReference type="NCBI Taxonomy" id="2015173"/>
    <lineage>
        <taxon>Eukaryota</taxon>
        <taxon>Metazoa</taxon>
        <taxon>Ecdysozoa</taxon>
        <taxon>Arthropoda</taxon>
        <taxon>Hexapoda</taxon>
        <taxon>Insecta</taxon>
        <taxon>Pterygota</taxon>
        <taxon>Neoptera</taxon>
        <taxon>Endopterygota</taxon>
        <taxon>Hymenoptera</taxon>
        <taxon>Apocrita</taxon>
        <taxon>Aculeata</taxon>
        <taxon>Formicoidea</taxon>
        <taxon>Formicidae</taxon>
        <taxon>Dorylinae</taxon>
        <taxon>Ooceraea</taxon>
    </lineage>
</organism>